<accession>A0A6I2KVS5</accession>
<evidence type="ECO:0000256" key="1">
    <source>
        <dbReference type="SAM" id="SignalP"/>
    </source>
</evidence>
<comment type="caution">
    <text evidence="3">The sequence shown here is derived from an EMBL/GenBank/DDBJ whole genome shotgun (WGS) entry which is preliminary data.</text>
</comment>
<feature type="chain" id="PRO_5026339917" evidence="1">
    <location>
        <begin position="30"/>
        <end position="126"/>
    </location>
</feature>
<evidence type="ECO:0000313" key="3">
    <source>
        <dbReference type="EMBL" id="MRW89622.1"/>
    </source>
</evidence>
<evidence type="ECO:0000313" key="4">
    <source>
        <dbReference type="Proteomes" id="UP000433309"/>
    </source>
</evidence>
<dbReference type="Proteomes" id="UP000433309">
    <property type="component" value="Unassembled WGS sequence"/>
</dbReference>
<dbReference type="InterPro" id="IPR025392">
    <property type="entry name" value="DUF4124"/>
</dbReference>
<organism evidence="3 4">
    <name type="scientific">Duganella guangzhouensis</name>
    <dbReference type="NCBI Taxonomy" id="2666084"/>
    <lineage>
        <taxon>Bacteria</taxon>
        <taxon>Pseudomonadati</taxon>
        <taxon>Pseudomonadota</taxon>
        <taxon>Betaproteobacteria</taxon>
        <taxon>Burkholderiales</taxon>
        <taxon>Oxalobacteraceae</taxon>
        <taxon>Telluria group</taxon>
        <taxon>Duganella</taxon>
    </lineage>
</organism>
<feature type="domain" description="DUF4124" evidence="2">
    <location>
        <begin position="18"/>
        <end position="55"/>
    </location>
</feature>
<dbReference type="EMBL" id="WKJK01000003">
    <property type="protein sequence ID" value="MRW89622.1"/>
    <property type="molecule type" value="Genomic_DNA"/>
</dbReference>
<protein>
    <submittedName>
        <fullName evidence="3">DUF4124 domain-containing protein</fullName>
    </submittedName>
</protein>
<gene>
    <name evidence="3" type="ORF">GJ699_06470</name>
</gene>
<dbReference type="Pfam" id="PF13511">
    <property type="entry name" value="DUF4124"/>
    <property type="match status" value="1"/>
</dbReference>
<evidence type="ECO:0000259" key="2">
    <source>
        <dbReference type="Pfam" id="PF13511"/>
    </source>
</evidence>
<proteinExistence type="predicted"/>
<keyword evidence="1" id="KW-0732">Signal</keyword>
<keyword evidence="4" id="KW-1185">Reference proteome</keyword>
<reference evidence="3 4" key="1">
    <citation type="submission" date="2019-11" db="EMBL/GenBank/DDBJ databases">
        <title>Novel species isolated from a subtropical stream in China.</title>
        <authorList>
            <person name="Lu H."/>
        </authorList>
    </citation>
    <scope>NUCLEOTIDE SEQUENCE [LARGE SCALE GENOMIC DNA]</scope>
    <source>
        <strain evidence="3 4">FT80W</strain>
    </source>
</reference>
<feature type="signal peptide" evidence="1">
    <location>
        <begin position="1"/>
        <end position="29"/>
    </location>
</feature>
<dbReference type="AlphaFoldDB" id="A0A6I2KVS5"/>
<sequence length="126" mass="13392">MMEALIKGASIMKFILCAALAAMCGLAGASVNKCVDSEGHVLLTDADCPEGSVAEPYVERVAAGTWAAPGVTPVPAVQAPRSRWADLPRPAVRKTVTIDGATLKTAHQNLLMQDELHKQRRLLSSR</sequence>
<name>A0A6I2KVS5_9BURK</name>